<dbReference type="PANTHER" id="PTHR45710">
    <property type="entry name" value="C-TYPE LECTIN DOMAIN-CONTAINING PROTEIN 180"/>
    <property type="match status" value="1"/>
</dbReference>
<keyword evidence="3" id="KW-1185">Reference proteome</keyword>
<proteinExistence type="predicted"/>
<evidence type="ECO:0000313" key="2">
    <source>
        <dbReference type="EMBL" id="KAK3795498.1"/>
    </source>
</evidence>
<dbReference type="SMART" id="SM00034">
    <property type="entry name" value="CLECT"/>
    <property type="match status" value="1"/>
</dbReference>
<dbReference type="InterPro" id="IPR050828">
    <property type="entry name" value="C-type_lectin/matrix_domain"/>
</dbReference>
<gene>
    <name evidence="2" type="ORF">RRG08_046369</name>
</gene>
<evidence type="ECO:0000259" key="1">
    <source>
        <dbReference type="PROSITE" id="PS50041"/>
    </source>
</evidence>
<reference evidence="2" key="1">
    <citation type="journal article" date="2023" name="G3 (Bethesda)">
        <title>A reference genome for the long-term kleptoplast-retaining sea slug Elysia crispata morphotype clarki.</title>
        <authorList>
            <person name="Eastman K.E."/>
            <person name="Pendleton A.L."/>
            <person name="Shaikh M.A."/>
            <person name="Suttiyut T."/>
            <person name="Ogas R."/>
            <person name="Tomko P."/>
            <person name="Gavelis G."/>
            <person name="Widhalm J.R."/>
            <person name="Wisecaver J.H."/>
        </authorList>
    </citation>
    <scope>NUCLEOTIDE SEQUENCE</scope>
    <source>
        <strain evidence="2">ECLA1</strain>
    </source>
</reference>
<dbReference type="CDD" id="cd00037">
    <property type="entry name" value="CLECT"/>
    <property type="match status" value="1"/>
</dbReference>
<dbReference type="PROSITE" id="PS50041">
    <property type="entry name" value="C_TYPE_LECTIN_2"/>
    <property type="match status" value="1"/>
</dbReference>
<dbReference type="AlphaFoldDB" id="A0AAE1AWZ0"/>
<dbReference type="Gene3D" id="3.10.100.10">
    <property type="entry name" value="Mannose-Binding Protein A, subunit A"/>
    <property type="match status" value="1"/>
</dbReference>
<name>A0AAE1AWZ0_9GAST</name>
<comment type="caution">
    <text evidence="2">The sequence shown here is derived from an EMBL/GenBank/DDBJ whole genome shotgun (WGS) entry which is preliminary data.</text>
</comment>
<organism evidence="2 3">
    <name type="scientific">Elysia crispata</name>
    <name type="common">lettuce slug</name>
    <dbReference type="NCBI Taxonomy" id="231223"/>
    <lineage>
        <taxon>Eukaryota</taxon>
        <taxon>Metazoa</taxon>
        <taxon>Spiralia</taxon>
        <taxon>Lophotrochozoa</taxon>
        <taxon>Mollusca</taxon>
        <taxon>Gastropoda</taxon>
        <taxon>Heterobranchia</taxon>
        <taxon>Euthyneura</taxon>
        <taxon>Panpulmonata</taxon>
        <taxon>Sacoglossa</taxon>
        <taxon>Placobranchoidea</taxon>
        <taxon>Plakobranchidae</taxon>
        <taxon>Elysia</taxon>
    </lineage>
</organism>
<evidence type="ECO:0000313" key="3">
    <source>
        <dbReference type="Proteomes" id="UP001283361"/>
    </source>
</evidence>
<dbReference type="Proteomes" id="UP001283361">
    <property type="component" value="Unassembled WGS sequence"/>
</dbReference>
<dbReference type="InterPro" id="IPR016186">
    <property type="entry name" value="C-type_lectin-like/link_sf"/>
</dbReference>
<feature type="domain" description="C-type lectin" evidence="1">
    <location>
        <begin position="22"/>
        <end position="122"/>
    </location>
</feature>
<dbReference type="SUPFAM" id="SSF56436">
    <property type="entry name" value="C-type lectin-like"/>
    <property type="match status" value="1"/>
</dbReference>
<accession>A0AAE1AWZ0</accession>
<dbReference type="EMBL" id="JAWDGP010001043">
    <property type="protein sequence ID" value="KAK3795498.1"/>
    <property type="molecule type" value="Genomic_DNA"/>
</dbReference>
<dbReference type="InterPro" id="IPR016187">
    <property type="entry name" value="CTDL_fold"/>
</dbReference>
<protein>
    <recommendedName>
        <fullName evidence="1">C-type lectin domain-containing protein</fullName>
    </recommendedName>
</protein>
<sequence>MRTDIDELVSTICPQGWIISLESRSCVKRSSEKKSWDQARKACRSVGADLLINYNRKKEKLVSGYSSQLWVGLNHRKQRGVYRWLDKNEQVGASCDVWQQGRSRTFVCSHGLEFYGFTSATCYHFRSVVNVGT</sequence>
<dbReference type="Pfam" id="PF00059">
    <property type="entry name" value="Lectin_C"/>
    <property type="match status" value="1"/>
</dbReference>
<dbReference type="PANTHER" id="PTHR45710:SF26">
    <property type="entry name" value="RH26557P"/>
    <property type="match status" value="1"/>
</dbReference>
<dbReference type="InterPro" id="IPR001304">
    <property type="entry name" value="C-type_lectin-like"/>
</dbReference>